<reference evidence="1 2" key="1">
    <citation type="journal article" date="2010" name="Microbiology">
        <title>The endolysins of bacteriophages CMP1 and CN77 are specific for the lysis of Clavibacter michiganensis strains.</title>
        <authorList>
            <person name="Wittmann J."/>
            <person name="Eichenlaub R."/>
            <person name="Dreiseikelmann B."/>
        </authorList>
    </citation>
    <scope>NUCLEOTIDE SEQUENCE [LARGE SCALE GENOMIC DNA]</scope>
</reference>
<dbReference type="Proteomes" id="UP000002628">
    <property type="component" value="Segment"/>
</dbReference>
<accession>D0U239</accession>
<gene>
    <name evidence="1" type="ORF">CMP1-55</name>
</gene>
<dbReference type="GeneID" id="8684240"/>
<protein>
    <submittedName>
        <fullName evidence="1">Uncharacterized protein</fullName>
    </submittedName>
</protein>
<keyword evidence="2" id="KW-1185">Reference proteome</keyword>
<proteinExistence type="predicted"/>
<name>D0U239_9CAUD</name>
<organism evidence="1 2">
    <name type="scientific">Clavibacter phage CMP1</name>
    <dbReference type="NCBI Taxonomy" id="686439"/>
    <lineage>
        <taxon>Viruses</taxon>
        <taxon>Duplodnaviria</taxon>
        <taxon>Heunggongvirae</taxon>
        <taxon>Uroviricota</taxon>
        <taxon>Caudoviricetes</taxon>
        <taxon>Cimpunavirus</taxon>
        <taxon>Cimpunavirus CMP1</taxon>
    </lineage>
</organism>
<dbReference type="RefSeq" id="YP_003359146.1">
    <property type="nucleotide sequence ID" value="NC_013698.1"/>
</dbReference>
<dbReference type="EMBL" id="GQ241246">
    <property type="protein sequence ID" value="ACY35968.1"/>
    <property type="molecule type" value="Genomic_DNA"/>
</dbReference>
<evidence type="ECO:0000313" key="2">
    <source>
        <dbReference type="Proteomes" id="UP000002628"/>
    </source>
</evidence>
<sequence length="88" mass="9629">MSKTYTAFDPAMIGKVITINANSAQVVGTLRDYAIVKNGDKTYYAINGDTSDVSRVLYEGETIDVHEWYNPNEALDRIAGAIEAAVIK</sequence>
<dbReference type="KEGG" id="vg:8684240"/>
<evidence type="ECO:0000313" key="1">
    <source>
        <dbReference type="EMBL" id="ACY35968.1"/>
    </source>
</evidence>